<protein>
    <submittedName>
        <fullName evidence="3">TIGR03084 family protein</fullName>
    </submittedName>
</protein>
<dbReference type="InterPro" id="IPR024344">
    <property type="entry name" value="MDMPI_metal-binding"/>
</dbReference>
<dbReference type="NCBIfam" id="TIGR03083">
    <property type="entry name" value="maleylpyruvate isomerase family mycothiol-dependent enzyme"/>
    <property type="match status" value="1"/>
</dbReference>
<dbReference type="EMBL" id="VDFY01000162">
    <property type="protein sequence ID" value="TNH28027.1"/>
    <property type="molecule type" value="Genomic_DNA"/>
</dbReference>
<dbReference type="InterPro" id="IPR017518">
    <property type="entry name" value="CHP03084"/>
</dbReference>
<dbReference type="Gene3D" id="1.20.120.450">
    <property type="entry name" value="dinb family like domain"/>
    <property type="match status" value="1"/>
</dbReference>
<dbReference type="NCBIfam" id="TIGR03084">
    <property type="entry name" value="TIGR03084 family metal-binding protein"/>
    <property type="match status" value="1"/>
</dbReference>
<sequence length="265" mass="28827">MSNQTSVYDDLIADGDDVEALVTGLSPAQWSTDTPAPGWTVKHQIAHLTFVSHLAALSATQPDAFAEHVADAKRDFQAAVDNALTAYMELPTDALVDRWRQERNTAAKALAAVDPTGTVPWLVTPLPPSVLAAAGMMELFGHGQDIADALGRTRELTDRIGHLAWFGFRTRDFGYHAHGLTPPTQEFRVELTGPSGVVWEFGPPDATQRVTGPAVDFALLVSRRRHRDDLSLTAQGEEADRWLDVAQAYRGPAGPGRRPGQFAKR</sequence>
<keyword evidence="4" id="KW-1185">Reference proteome</keyword>
<dbReference type="InterPro" id="IPR013917">
    <property type="entry name" value="tRNA_wybutosine-synth"/>
</dbReference>
<evidence type="ECO:0000259" key="2">
    <source>
        <dbReference type="Pfam" id="PF11716"/>
    </source>
</evidence>
<dbReference type="Proteomes" id="UP000306145">
    <property type="component" value="Unassembled WGS sequence"/>
</dbReference>
<accession>A0A5C4QS33</accession>
<gene>
    <name evidence="3" type="ORF">FHG89_16420</name>
</gene>
<name>A0A5C4QS33_9ACTN</name>
<feature type="domain" description="Mycothiol-dependent maleylpyruvate isomerase metal-binding" evidence="2">
    <location>
        <begin position="16"/>
        <end position="147"/>
    </location>
</feature>
<reference evidence="3 4" key="1">
    <citation type="submission" date="2019-06" db="EMBL/GenBank/DDBJ databases">
        <title>Micromonospora ordensis sp. nov., isolated from deep marine sediment.</title>
        <authorList>
            <person name="Veyisoglu A."/>
            <person name="Carro L."/>
            <person name="Klenk H.-P."/>
            <person name="Sahin N."/>
        </authorList>
    </citation>
    <scope>NUCLEOTIDE SEQUENCE [LARGE SCALE GENOMIC DNA]</scope>
    <source>
        <strain evidence="3 4">S2509</strain>
    </source>
</reference>
<dbReference type="InterPro" id="IPR017517">
    <property type="entry name" value="Maleyloyr_isom"/>
</dbReference>
<dbReference type="SUPFAM" id="SSF109854">
    <property type="entry name" value="DinB/YfiT-like putative metalloenzymes"/>
    <property type="match status" value="1"/>
</dbReference>
<evidence type="ECO:0000313" key="4">
    <source>
        <dbReference type="Proteomes" id="UP000306145"/>
    </source>
</evidence>
<dbReference type="InterPro" id="IPR034660">
    <property type="entry name" value="DinB/YfiT-like"/>
</dbReference>
<comment type="caution">
    <text evidence="3">The sequence shown here is derived from an EMBL/GenBank/DDBJ whole genome shotgun (WGS) entry which is preliminary data.</text>
</comment>
<dbReference type="Pfam" id="PF08608">
    <property type="entry name" value="Wyosine_form"/>
    <property type="match status" value="1"/>
</dbReference>
<dbReference type="OrthoDB" id="113180at2"/>
<dbReference type="RefSeq" id="WP_139585259.1">
    <property type="nucleotide sequence ID" value="NZ_VDFY01000162.1"/>
</dbReference>
<evidence type="ECO:0000259" key="1">
    <source>
        <dbReference type="Pfam" id="PF08608"/>
    </source>
</evidence>
<dbReference type="AlphaFoldDB" id="A0A5C4QS33"/>
<dbReference type="GO" id="GO:0046872">
    <property type="term" value="F:metal ion binding"/>
    <property type="evidence" value="ECO:0007669"/>
    <property type="project" value="InterPro"/>
</dbReference>
<evidence type="ECO:0000313" key="3">
    <source>
        <dbReference type="EMBL" id="TNH28027.1"/>
    </source>
</evidence>
<feature type="domain" description="tRNA wybutosine-synthesis" evidence="1">
    <location>
        <begin position="183"/>
        <end position="234"/>
    </location>
</feature>
<dbReference type="Pfam" id="PF11716">
    <property type="entry name" value="MDMPI_N"/>
    <property type="match status" value="1"/>
</dbReference>
<proteinExistence type="predicted"/>
<organism evidence="3 4">
    <name type="scientific">Micromonospora orduensis</name>
    <dbReference type="NCBI Taxonomy" id="1420891"/>
    <lineage>
        <taxon>Bacteria</taxon>
        <taxon>Bacillati</taxon>
        <taxon>Actinomycetota</taxon>
        <taxon>Actinomycetes</taxon>
        <taxon>Micromonosporales</taxon>
        <taxon>Micromonosporaceae</taxon>
        <taxon>Micromonospora</taxon>
    </lineage>
</organism>